<dbReference type="PANTHER" id="PTHR11058:SF9">
    <property type="entry name" value="NADH-UBIQUINONE OXIDOREDUCTASE CHAIN 3"/>
    <property type="match status" value="1"/>
</dbReference>
<dbReference type="InterPro" id="IPR000440">
    <property type="entry name" value="NADH_UbQ/plastoQ_OxRdtase_su3"/>
</dbReference>
<evidence type="ECO:0000313" key="9">
    <source>
        <dbReference type="Proteomes" id="UP000240322"/>
    </source>
</evidence>
<evidence type="ECO:0000256" key="1">
    <source>
        <dbReference type="ARBA" id="ARBA00004370"/>
    </source>
</evidence>
<proteinExistence type="inferred from homology"/>
<dbReference type="GO" id="GO:0030964">
    <property type="term" value="C:NADH dehydrogenase complex"/>
    <property type="evidence" value="ECO:0007669"/>
    <property type="project" value="TreeGrafter"/>
</dbReference>
<comment type="similarity">
    <text evidence="2">Belongs to the complex I subunit 3 family.</text>
</comment>
<dbReference type="Proteomes" id="UP000240322">
    <property type="component" value="Unassembled WGS sequence"/>
</dbReference>
<accession>A0A2R6AVK2</accession>
<dbReference type="InterPro" id="IPR038430">
    <property type="entry name" value="NDAH_ubi_oxred_su3_sf"/>
</dbReference>
<evidence type="ECO:0000256" key="7">
    <source>
        <dbReference type="SAM" id="Phobius"/>
    </source>
</evidence>
<comment type="subcellular location">
    <subcellularLocation>
        <location evidence="1">Membrane</location>
    </subcellularLocation>
</comment>
<evidence type="ECO:0000313" key="8">
    <source>
        <dbReference type="EMBL" id="PSN90353.1"/>
    </source>
</evidence>
<keyword evidence="6 7" id="KW-0472">Membrane</keyword>
<keyword evidence="4 7" id="KW-0812">Transmembrane</keyword>
<dbReference type="EMBL" id="NEXE01000063">
    <property type="protein sequence ID" value="PSN90353.1"/>
    <property type="molecule type" value="Genomic_DNA"/>
</dbReference>
<dbReference type="Pfam" id="PF00507">
    <property type="entry name" value="Oxidored_q4"/>
    <property type="match status" value="1"/>
</dbReference>
<feature type="transmembrane region" description="Helical" evidence="7">
    <location>
        <begin position="61"/>
        <end position="83"/>
    </location>
</feature>
<gene>
    <name evidence="8" type="ORF">B9Q03_07020</name>
</gene>
<evidence type="ECO:0000256" key="6">
    <source>
        <dbReference type="ARBA" id="ARBA00023136"/>
    </source>
</evidence>
<feature type="transmembrane region" description="Helical" evidence="7">
    <location>
        <begin position="6"/>
        <end position="26"/>
    </location>
</feature>
<comment type="caution">
    <text evidence="8">The sequence shown here is derived from an EMBL/GenBank/DDBJ whole genome shotgun (WGS) entry which is preliminary data.</text>
</comment>
<evidence type="ECO:0000256" key="5">
    <source>
        <dbReference type="ARBA" id="ARBA00022989"/>
    </source>
</evidence>
<dbReference type="PANTHER" id="PTHR11058">
    <property type="entry name" value="NADH-UBIQUINONE OXIDOREDUCTASE CHAIN 3"/>
    <property type="match status" value="1"/>
</dbReference>
<organism evidence="8 9">
    <name type="scientific">Candidatus Marsarchaeota G2 archaeon OSP_D</name>
    <dbReference type="NCBI Taxonomy" id="1978157"/>
    <lineage>
        <taxon>Archaea</taxon>
        <taxon>Candidatus Marsarchaeota</taxon>
        <taxon>Candidatus Marsarchaeota group 2</taxon>
    </lineage>
</organism>
<dbReference type="GO" id="GO:0008137">
    <property type="term" value="F:NADH dehydrogenase (ubiquinone) activity"/>
    <property type="evidence" value="ECO:0007669"/>
    <property type="project" value="InterPro"/>
</dbReference>
<evidence type="ECO:0000256" key="2">
    <source>
        <dbReference type="ARBA" id="ARBA00008472"/>
    </source>
</evidence>
<sequence>MAFVENIAILMFLFLGGALGFAAEFIPRLFTKPRPTPEKLAPFESGEDPVGTARIRFRIQYYIYAVAFVAFDIVVALAIPWAVGWGYVYWTPIILLLAVMLAVVGYYSAKGDLEWI</sequence>
<protein>
    <recommendedName>
        <fullName evidence="10">NADH-quinone oxidoreductase subunit A</fullName>
    </recommendedName>
</protein>
<name>A0A2R6AVK2_9ARCH</name>
<feature type="transmembrane region" description="Helical" evidence="7">
    <location>
        <begin position="89"/>
        <end position="109"/>
    </location>
</feature>
<evidence type="ECO:0000256" key="3">
    <source>
        <dbReference type="ARBA" id="ARBA00022448"/>
    </source>
</evidence>
<reference evidence="8 9" key="1">
    <citation type="submission" date="2017-04" db="EMBL/GenBank/DDBJ databases">
        <title>Novel microbial lineages endemic to geothermal iron-oxide mats fill important gaps in the evolutionary history of Archaea.</title>
        <authorList>
            <person name="Jay Z.J."/>
            <person name="Beam J.P."/>
            <person name="Dlakic M."/>
            <person name="Rusch D.B."/>
            <person name="Kozubal M.A."/>
            <person name="Inskeep W.P."/>
        </authorList>
    </citation>
    <scope>NUCLEOTIDE SEQUENCE [LARGE SCALE GENOMIC DNA]</scope>
    <source>
        <strain evidence="8">OSP_D</strain>
    </source>
</reference>
<evidence type="ECO:0000256" key="4">
    <source>
        <dbReference type="ARBA" id="ARBA00022692"/>
    </source>
</evidence>
<dbReference type="AlphaFoldDB" id="A0A2R6AVK2"/>
<evidence type="ECO:0008006" key="10">
    <source>
        <dbReference type="Google" id="ProtNLM"/>
    </source>
</evidence>
<keyword evidence="5 7" id="KW-1133">Transmembrane helix</keyword>
<keyword evidence="3" id="KW-0813">Transport</keyword>
<dbReference type="Gene3D" id="1.20.58.1610">
    <property type="entry name" value="NADH:ubiquinone/plastoquinone oxidoreductase, chain 3"/>
    <property type="match status" value="1"/>
</dbReference>